<name>A0ABD3SA12_9LAMI</name>
<evidence type="ECO:0000313" key="3">
    <source>
        <dbReference type="Proteomes" id="UP001634393"/>
    </source>
</evidence>
<accession>A0ABD3SA12</accession>
<dbReference type="InterPro" id="IPR050257">
    <property type="entry name" value="eL8/uL1-like"/>
</dbReference>
<organism evidence="2 3">
    <name type="scientific">Penstemon smallii</name>
    <dbReference type="NCBI Taxonomy" id="265156"/>
    <lineage>
        <taxon>Eukaryota</taxon>
        <taxon>Viridiplantae</taxon>
        <taxon>Streptophyta</taxon>
        <taxon>Embryophyta</taxon>
        <taxon>Tracheophyta</taxon>
        <taxon>Spermatophyta</taxon>
        <taxon>Magnoliopsida</taxon>
        <taxon>eudicotyledons</taxon>
        <taxon>Gunneridae</taxon>
        <taxon>Pentapetalae</taxon>
        <taxon>asterids</taxon>
        <taxon>lamiids</taxon>
        <taxon>Lamiales</taxon>
        <taxon>Plantaginaceae</taxon>
        <taxon>Cheloneae</taxon>
        <taxon>Penstemon</taxon>
    </lineage>
</organism>
<dbReference type="Gene3D" id="3.40.50.790">
    <property type="match status" value="1"/>
</dbReference>
<feature type="compositionally biased region" description="Basic and acidic residues" evidence="1">
    <location>
        <begin position="367"/>
        <end position="380"/>
    </location>
</feature>
<dbReference type="EMBL" id="JBJXBP010000007">
    <property type="protein sequence ID" value="KAL3821363.1"/>
    <property type="molecule type" value="Genomic_DNA"/>
</dbReference>
<reference evidence="2 3" key="1">
    <citation type="submission" date="2024-12" db="EMBL/GenBank/DDBJ databases">
        <title>The unique morphological basis and parallel evolutionary history of personate flowers in Penstemon.</title>
        <authorList>
            <person name="Depatie T.H."/>
            <person name="Wessinger C.A."/>
        </authorList>
    </citation>
    <scope>NUCLEOTIDE SEQUENCE [LARGE SCALE GENOMIC DNA]</scope>
    <source>
        <strain evidence="2">WTNN_2</strain>
        <tissue evidence="2">Leaf</tissue>
    </source>
</reference>
<feature type="compositionally biased region" description="Basic and acidic residues" evidence="1">
    <location>
        <begin position="265"/>
        <end position="292"/>
    </location>
</feature>
<dbReference type="Pfam" id="PF00687">
    <property type="entry name" value="Ribosomal_L1"/>
    <property type="match status" value="1"/>
</dbReference>
<evidence type="ECO:0008006" key="4">
    <source>
        <dbReference type="Google" id="ProtNLM"/>
    </source>
</evidence>
<keyword evidence="3" id="KW-1185">Reference proteome</keyword>
<feature type="compositionally biased region" description="Basic and acidic residues" evidence="1">
    <location>
        <begin position="395"/>
        <end position="412"/>
    </location>
</feature>
<dbReference type="SUPFAM" id="SSF56808">
    <property type="entry name" value="Ribosomal protein L1"/>
    <property type="match status" value="1"/>
</dbReference>
<dbReference type="AlphaFoldDB" id="A0ABD3SA12"/>
<dbReference type="InterPro" id="IPR016095">
    <property type="entry name" value="Ribosomal_uL1_3-a/b-sand"/>
</dbReference>
<protein>
    <recommendedName>
        <fullName evidence="4">Ribosomal protein L1</fullName>
    </recommendedName>
</protein>
<dbReference type="CDD" id="cd00403">
    <property type="entry name" value="Ribosomal_L1"/>
    <property type="match status" value="1"/>
</dbReference>
<evidence type="ECO:0000256" key="1">
    <source>
        <dbReference type="SAM" id="MobiDB-lite"/>
    </source>
</evidence>
<feature type="region of interest" description="Disordered" evidence="1">
    <location>
        <begin position="265"/>
        <end position="421"/>
    </location>
</feature>
<dbReference type="FunFam" id="3.40.50.790:FF:000012">
    <property type="entry name" value="Ribosomal protein L1p/L10e family"/>
    <property type="match status" value="1"/>
</dbReference>
<feature type="compositionally biased region" description="Acidic residues" evidence="1">
    <location>
        <begin position="311"/>
        <end position="322"/>
    </location>
</feature>
<dbReference type="Proteomes" id="UP001634393">
    <property type="component" value="Unassembled WGS sequence"/>
</dbReference>
<gene>
    <name evidence="2" type="ORF">ACJIZ3_007268</name>
</gene>
<dbReference type="PANTHER" id="PTHR23105">
    <property type="entry name" value="RIBOSOMAL PROTEIN L7AE FAMILY MEMBER"/>
    <property type="match status" value="1"/>
</dbReference>
<dbReference type="InterPro" id="IPR023674">
    <property type="entry name" value="Ribosomal_uL1-like"/>
</dbReference>
<dbReference type="InterPro" id="IPR028364">
    <property type="entry name" value="Ribosomal_uL1/biogenesis"/>
</dbReference>
<proteinExistence type="predicted"/>
<evidence type="ECO:0000313" key="2">
    <source>
        <dbReference type="EMBL" id="KAL3821363.1"/>
    </source>
</evidence>
<comment type="caution">
    <text evidence="2">The sequence shown here is derived from an EMBL/GenBank/DDBJ whole genome shotgun (WGS) entry which is preliminary data.</text>
</comment>
<sequence>MSSTAPPPTAAESRVNPTTVDAAITALLKYKVAAQSSTEKLQLLPADDYIYLNLTLKKIPSNSRINPFKIPLSHPILDPTSQLCLIIDDRPKTLTTPSDQIKKLIKSQNIPISKVIKISKLKTDYKPFESKRKLCDSYDLFLVDKRVVHLLPKLLGKEFYKKKKLPLGVDLSKKNLKSQVERALGSALLYLRTGTCCVMKVGKVAMEKDEVVENVVDAIKGAVERVPKKWDGVRSLHLKFCDSIALPLYQAIPDVKLKIEGLKESGKGDETSKASDSEGEVKELSRTKDGKSGKKNKKGRIHEVRYMDVVDAMENDEDEDDKDESKKTEDEDLSIDETVGKKRSKSRAVKEVVLGELDGEKRAKKSAKSEKSGGKPKKNELAGAEESSGKKGKRKTELAKKQSEKVTKVKDTKPKKRVSAK</sequence>